<dbReference type="Proteomes" id="UP001221413">
    <property type="component" value="Unassembled WGS sequence"/>
</dbReference>
<dbReference type="Pfam" id="PF13424">
    <property type="entry name" value="TPR_12"/>
    <property type="match status" value="3"/>
</dbReference>
<dbReference type="Pfam" id="PF25000">
    <property type="entry name" value="DUF7779"/>
    <property type="match status" value="1"/>
</dbReference>
<dbReference type="SUPFAM" id="SSF52540">
    <property type="entry name" value="P-loop containing nucleoside triphosphate hydrolases"/>
    <property type="match status" value="1"/>
</dbReference>
<dbReference type="InterPro" id="IPR011990">
    <property type="entry name" value="TPR-like_helical_dom_sf"/>
</dbReference>
<dbReference type="Gene3D" id="3.40.50.300">
    <property type="entry name" value="P-loop containing nucleotide triphosphate hydrolases"/>
    <property type="match status" value="1"/>
</dbReference>
<feature type="compositionally biased region" description="Polar residues" evidence="1">
    <location>
        <begin position="16"/>
        <end position="37"/>
    </location>
</feature>
<sequence length="939" mass="106400">MCSIIFIHGLRGHPQRTWSHPRSTSTSTTGRNESTESTDARTDKRKSFMSFLRKKKGEEEENNQGQTSTPEDIFWPEEYLVPDLPQARIWTYGYNADVIGGLFQANNQNSVSQHGQDLSVKLAREIDNEALRRSETICKRTRLIIFLGTPHRGSAYASWGEIASNLASLGLQDSNKRLVRTLEVNGEVLDNIHEQFKTVLRNHEIKIHSFQEAKGISGMKGLGSKVVDNFSSKLDLAVEQETVETIDANHMEMVRCCSRDDERYRQIYGILKQFIKTELPNREDSLAGTTNTSSLAKLFMVPFWQDDRFIGREEILGELEIGGQQVAPMKHRRDALVGLGGVGKSQIAIEYAYRMRKHNPQKAVFWIHASSETRFEQAYREMADKLELPGRDDPKVNVLRLVHNWLSSEANGQWLMILDNVDDGRVFFGGNDVARGASPHDQATELQPPLETFLPQSSNGSILITSRNSTAARNLVATFGKLVAVEPMEEAESVELLRTMIPGNVSSESNLKELARSKLPRVTVSTYLSLFRESEAYRASLLDDNEVKDLRRDYSNRHAVITTWQISFDQIKREKTEAADLLALMSMFNRQGIPEWLLLNNMDRLQFEGTIAPLISFSLIREQAGDNAFEMHRLVQLSTRKWIERNGKLEKWRGEAIKVMAELFPSGEYETWLDCQILLPHAREVTSSGILTDRQDLLCLASLNTKLGQFYTLKGNLIMAEPTLREAITIREKELGPNDLDTLTTVNNLVIILGRQGRYEEAELLSRRVLEVTEKELGADHPQTLTGTNNVAFVLKGLGRNEEAELMARRTLEWNEKNLGANHLKTLANISNLAVMLEGLGRYEEAELFGRRALEGSERELGVNHLHTFVALNNLATILEELGRYEEAESMSRRAVEGSKKELGVDHPDTDFYTNCLALLLEKQGKHEEAVLIRRRDEH</sequence>
<evidence type="ECO:0000313" key="4">
    <source>
        <dbReference type="Proteomes" id="UP001221413"/>
    </source>
</evidence>
<dbReference type="AlphaFoldDB" id="A0AAD6J303"/>
<dbReference type="SUPFAM" id="SSF48452">
    <property type="entry name" value="TPR-like"/>
    <property type="match status" value="2"/>
</dbReference>
<organism evidence="3 4">
    <name type="scientific">Drechslerella dactyloides</name>
    <name type="common">Nematode-trapping fungus</name>
    <name type="synonym">Arthrobotrys dactyloides</name>
    <dbReference type="NCBI Taxonomy" id="74499"/>
    <lineage>
        <taxon>Eukaryota</taxon>
        <taxon>Fungi</taxon>
        <taxon>Dikarya</taxon>
        <taxon>Ascomycota</taxon>
        <taxon>Pezizomycotina</taxon>
        <taxon>Orbiliomycetes</taxon>
        <taxon>Orbiliales</taxon>
        <taxon>Orbiliaceae</taxon>
        <taxon>Drechslerella</taxon>
    </lineage>
</organism>
<accession>A0AAD6J303</accession>
<feature type="region of interest" description="Disordered" evidence="1">
    <location>
        <begin position="13"/>
        <end position="46"/>
    </location>
</feature>
<feature type="domain" description="DUF7779" evidence="2">
    <location>
        <begin position="572"/>
        <end position="643"/>
    </location>
</feature>
<keyword evidence="4" id="KW-1185">Reference proteome</keyword>
<reference evidence="3" key="1">
    <citation type="submission" date="2023-01" db="EMBL/GenBank/DDBJ databases">
        <title>The chitinases involved in constricting ring structure development in the nematode-trapping fungus Drechslerella dactyloides.</title>
        <authorList>
            <person name="Wang R."/>
            <person name="Zhang L."/>
            <person name="Tang P."/>
            <person name="Li S."/>
            <person name="Liang L."/>
        </authorList>
    </citation>
    <scope>NUCLEOTIDE SEQUENCE</scope>
    <source>
        <strain evidence="3">YMF1.00031</strain>
    </source>
</reference>
<evidence type="ECO:0000259" key="2">
    <source>
        <dbReference type="Pfam" id="PF25000"/>
    </source>
</evidence>
<protein>
    <recommendedName>
        <fullName evidence="2">DUF7779 domain-containing protein</fullName>
    </recommendedName>
</protein>
<name>A0AAD6J303_DREDA</name>
<evidence type="ECO:0000313" key="3">
    <source>
        <dbReference type="EMBL" id="KAJ6263594.1"/>
    </source>
</evidence>
<evidence type="ECO:0000256" key="1">
    <source>
        <dbReference type="SAM" id="MobiDB-lite"/>
    </source>
</evidence>
<dbReference type="InterPro" id="IPR056681">
    <property type="entry name" value="DUF7779"/>
</dbReference>
<dbReference type="PANTHER" id="PTHR46082:SF6">
    <property type="entry name" value="AAA+ ATPASE DOMAIN-CONTAINING PROTEIN-RELATED"/>
    <property type="match status" value="1"/>
</dbReference>
<dbReference type="InterPro" id="IPR053137">
    <property type="entry name" value="NLR-like"/>
</dbReference>
<proteinExistence type="predicted"/>
<dbReference type="EMBL" id="JAQGDS010000002">
    <property type="protein sequence ID" value="KAJ6263594.1"/>
    <property type="molecule type" value="Genomic_DNA"/>
</dbReference>
<dbReference type="Gene3D" id="1.25.40.10">
    <property type="entry name" value="Tetratricopeptide repeat domain"/>
    <property type="match status" value="2"/>
</dbReference>
<comment type="caution">
    <text evidence="3">The sequence shown here is derived from an EMBL/GenBank/DDBJ whole genome shotgun (WGS) entry which is preliminary data.</text>
</comment>
<dbReference type="PANTHER" id="PTHR46082">
    <property type="entry name" value="ATP/GTP-BINDING PROTEIN-RELATED"/>
    <property type="match status" value="1"/>
</dbReference>
<gene>
    <name evidence="3" type="ORF">Dda_2162</name>
</gene>
<dbReference type="InterPro" id="IPR027417">
    <property type="entry name" value="P-loop_NTPase"/>
</dbReference>